<keyword evidence="5" id="KW-1185">Reference proteome</keyword>
<dbReference type="KEGG" id="moz:MoryE10_02780"/>
<evidence type="ECO:0000259" key="2">
    <source>
        <dbReference type="Pfam" id="PF00675"/>
    </source>
</evidence>
<dbReference type="InterPro" id="IPR007863">
    <property type="entry name" value="Peptidase_M16_C"/>
</dbReference>
<proteinExistence type="predicted"/>
<evidence type="ECO:0000259" key="3">
    <source>
        <dbReference type="Pfam" id="PF05193"/>
    </source>
</evidence>
<dbReference type="Proteomes" id="UP000824988">
    <property type="component" value="Chromosome"/>
</dbReference>
<sequence length="440" mass="46840">MYAKFLSLFVALSALVSVGSAHAAPDIQHWTTAQGARVYFVRTEGLPLVDLRVVFAAGSARDGEQHGVASLTSALLDSGAGAWDADAIAQRLEGVGAIMGTSASKDSGSLSLRSLTDPDKLNVAVDTLHAVLTQPRFAAKDFEREKKQVLLALKAREESPAELAAVAYTKAIYGDHPYGHPSDGEVATVAKLSRNDLLKFYQRYYVASNAVVALVGDVDRAGAEQLVERLLAGLPQGQPAQSLPAVAEPAAAAMVKLPFPSAQTHVLVGEPVLRYGDPDYFPLYVGNHILGGGGFVSRITEEVREKRGLSYSANSYFSPQAGKGPFTMSLQTRNDQSEEALKVLMETANKFIADGPTDKELEAAKNNIVGGFALRIDSNQKIAEYVAAIGFYGLPLDYLDTFIAKVQAVTVVDVAKAFKARLDPSRFQTVLVGGGAPSAR</sequence>
<dbReference type="PANTHER" id="PTHR11851:SF224">
    <property type="entry name" value="PROCESSING PROTEASE"/>
    <property type="match status" value="1"/>
</dbReference>
<protein>
    <submittedName>
        <fullName evidence="4">Peptidase M16</fullName>
    </submittedName>
</protein>
<dbReference type="Pfam" id="PF05193">
    <property type="entry name" value="Peptidase_M16_C"/>
    <property type="match status" value="1"/>
</dbReference>
<feature type="domain" description="Peptidase M16 C-terminal" evidence="3">
    <location>
        <begin position="191"/>
        <end position="367"/>
    </location>
</feature>
<dbReference type="AlphaFoldDB" id="A0A8D4VN94"/>
<evidence type="ECO:0000313" key="4">
    <source>
        <dbReference type="EMBL" id="BBL69672.1"/>
    </source>
</evidence>
<reference evidence="4" key="1">
    <citation type="submission" date="2019-06" db="EMBL/GenBank/DDBJ databases">
        <title>Complete genome sequence of Methylogaea oryzae strain JCM16910.</title>
        <authorList>
            <person name="Asakawa S."/>
        </authorList>
    </citation>
    <scope>NUCLEOTIDE SEQUENCE</scope>
    <source>
        <strain evidence="4">E10</strain>
    </source>
</reference>
<organism evidence="4 5">
    <name type="scientific">Methylogaea oryzae</name>
    <dbReference type="NCBI Taxonomy" id="1295382"/>
    <lineage>
        <taxon>Bacteria</taxon>
        <taxon>Pseudomonadati</taxon>
        <taxon>Pseudomonadota</taxon>
        <taxon>Gammaproteobacteria</taxon>
        <taxon>Methylococcales</taxon>
        <taxon>Methylococcaceae</taxon>
        <taxon>Methylogaea</taxon>
    </lineage>
</organism>
<dbReference type="InterPro" id="IPR050361">
    <property type="entry name" value="MPP/UQCRC_Complex"/>
</dbReference>
<dbReference type="Pfam" id="PF00675">
    <property type="entry name" value="Peptidase_M16"/>
    <property type="match status" value="1"/>
</dbReference>
<dbReference type="InterPro" id="IPR011765">
    <property type="entry name" value="Pept_M16_N"/>
</dbReference>
<name>A0A8D4VN94_9GAMM</name>
<feature type="signal peptide" evidence="1">
    <location>
        <begin position="1"/>
        <end position="23"/>
    </location>
</feature>
<feature type="domain" description="Peptidase M16 N-terminal" evidence="2">
    <location>
        <begin position="47"/>
        <end position="180"/>
    </location>
</feature>
<evidence type="ECO:0000313" key="5">
    <source>
        <dbReference type="Proteomes" id="UP000824988"/>
    </source>
</evidence>
<accession>A0A8D4VN94</accession>
<dbReference type="RefSeq" id="WP_221048000.1">
    <property type="nucleotide sequence ID" value="NZ_AP019782.1"/>
</dbReference>
<dbReference type="PANTHER" id="PTHR11851">
    <property type="entry name" value="METALLOPROTEASE"/>
    <property type="match status" value="1"/>
</dbReference>
<dbReference type="EMBL" id="AP019782">
    <property type="protein sequence ID" value="BBL69672.1"/>
    <property type="molecule type" value="Genomic_DNA"/>
</dbReference>
<gene>
    <name evidence="4" type="ORF">MoryE10_02780</name>
</gene>
<keyword evidence="1" id="KW-0732">Signal</keyword>
<evidence type="ECO:0000256" key="1">
    <source>
        <dbReference type="SAM" id="SignalP"/>
    </source>
</evidence>
<feature type="chain" id="PRO_5034389704" evidence="1">
    <location>
        <begin position="24"/>
        <end position="440"/>
    </location>
</feature>